<reference evidence="1 2" key="1">
    <citation type="journal article" date="2001" name="Nature">
        <title>Initial sequencing and analysis of the human genome.</title>
        <authorList>
            <consortium name="International Human Genome Sequencing Consortium"/>
            <person name="Lander E.S."/>
            <person name="Linton L.M."/>
            <person name="Birren B."/>
            <person name="Nusbaum C."/>
            <person name="Zody M.C."/>
            <person name="Baldwin J."/>
            <person name="Devon K."/>
            <person name="Dewar K."/>
            <person name="Doyle M."/>
            <person name="FitzHugh W."/>
            <person name="Funke R."/>
            <person name="Gage D."/>
            <person name="Harris K."/>
            <person name="Heaford A."/>
            <person name="Howland J."/>
            <person name="Kann L."/>
            <person name="Lehoczky J."/>
            <person name="LeVine R."/>
            <person name="McEwan P."/>
            <person name="McKernan K."/>
            <person name="Meldrim J."/>
            <person name="Mesirov J.P."/>
            <person name="Miranda C."/>
            <person name="Morris W."/>
            <person name="Naylor J."/>
            <person name="Raymond C."/>
            <person name="Rosetti M."/>
            <person name="Santos R."/>
            <person name="Sheridan A."/>
            <person name="Sougnez C."/>
            <person name="Stange-Thomann N."/>
            <person name="Stojanovic N."/>
            <person name="Subramanian A."/>
            <person name="Wyman D."/>
            <person name="Rogers J."/>
            <person name="Sulston J."/>
            <person name="Ainscough R."/>
            <person name="Beck S."/>
            <person name="Bentley D."/>
            <person name="Burton J."/>
            <person name="Clee C."/>
            <person name="Carter N."/>
            <person name="Coulson A."/>
            <person name="Deadman R."/>
            <person name="Deloukas P."/>
            <person name="Dunham A."/>
            <person name="Dunham I."/>
            <person name="Durbin R."/>
            <person name="French L."/>
            <person name="Grafham D."/>
            <person name="Gregory S."/>
            <person name="Hubbard T."/>
            <person name="Humphray S."/>
            <person name="Hunt A."/>
            <person name="Jones M."/>
            <person name="Lloyd C."/>
            <person name="McMurray A."/>
            <person name="Matthews L."/>
            <person name="Mercer S."/>
            <person name="Milne S."/>
            <person name="Mullikin J.C."/>
            <person name="Mungall A."/>
            <person name="Plumb R."/>
            <person name="Ross M."/>
            <person name="Shownkeen R."/>
            <person name="Sims S."/>
            <person name="Waterston R.H."/>
            <person name="Wilson R.K."/>
            <person name="Hillier L.W."/>
            <person name="McPherson J.D."/>
            <person name="Marra M.A."/>
            <person name="Mardis E.R."/>
            <person name="Fulton L.A."/>
            <person name="Chinwalla A.T."/>
            <person name="Pepin K.H."/>
            <person name="Gish W.R."/>
            <person name="Chissoe S.L."/>
            <person name="Wendl M.C."/>
            <person name="Delehaunty K.D."/>
            <person name="Miner T.L."/>
            <person name="Delehaunty A."/>
            <person name="Kramer J.B."/>
            <person name="Cook L.L."/>
            <person name="Fulton R.S."/>
            <person name="Johnson D.L."/>
            <person name="Minx P.J."/>
            <person name="Clifton S.W."/>
            <person name="Hawkins T."/>
            <person name="Branscomb E."/>
            <person name="Predki P."/>
            <person name="Richardson P."/>
            <person name="Wenning S."/>
            <person name="Slezak T."/>
            <person name="Doggett N."/>
            <person name="Cheng J.F."/>
            <person name="Olsen A."/>
            <person name="Lucas S."/>
            <person name="Elkin C."/>
            <person name="Uberbacher E."/>
            <person name="Frazier M."/>
            <person name="Gibbs R.A."/>
            <person name="Muzny D.M."/>
            <person name="Scherer S.E."/>
            <person name="Bouck J.B."/>
            <person name="Sodergren E.J."/>
            <person name="Worley K.C."/>
            <person name="Rives C.M."/>
            <person name="Gorrell J.H."/>
            <person name="Metzker M.L."/>
            <person name="Naylor S.L."/>
            <person name="Kucherlapati R.S."/>
            <person name="Nelson D.L."/>
            <person name="Weinstock G.M."/>
            <person name="Sakaki Y."/>
            <person name="Fujiyama A."/>
            <person name="Hattori M."/>
            <person name="Yada T."/>
            <person name="Toyoda A."/>
            <person name="Itoh T."/>
            <person name="Kawagoe C."/>
            <person name="Watanabe H."/>
            <person name="Totoki Y."/>
            <person name="Taylor T."/>
            <person name="Weissenbach J."/>
            <person name="Heilig R."/>
            <person name="Saurin W."/>
            <person name="Artiguenave F."/>
            <person name="Brottier P."/>
            <person name="Bruls T."/>
            <person name="Pelletier E."/>
            <person name="Robert C."/>
            <person name="Wincker P."/>
            <person name="Smith D.R."/>
            <person name="Doucette-Stamm L."/>
            <person name="Rubenfield M."/>
            <person name="Weinstock K."/>
            <person name="Lee H.M."/>
            <person name="Dubois J."/>
            <person name="Rosenthal A."/>
            <person name="Platzer M."/>
            <person name="Nyakatura G."/>
            <person name="Taudien S."/>
            <person name="Rump A."/>
            <person name="Yang H."/>
            <person name="Yu J."/>
            <person name="Wang J."/>
            <person name="Huang G."/>
            <person name="Gu J."/>
            <person name="Hood L."/>
            <person name="Rowen L."/>
            <person name="Madan A."/>
            <person name="Qin S."/>
            <person name="Davis R.W."/>
            <person name="Federspiel N.A."/>
            <person name="Abola A.P."/>
            <person name="Proctor M.J."/>
            <person name="Myers R.M."/>
            <person name="Schmutz J."/>
            <person name="Dickson M."/>
            <person name="Grimwood J."/>
            <person name="Cox D.R."/>
            <person name="Olson M.V."/>
            <person name="Kaul R."/>
            <person name="Raymond C."/>
            <person name="Shimizu N."/>
            <person name="Kawasaki K."/>
            <person name="Minoshima S."/>
            <person name="Evans G.A."/>
            <person name="Athanasiou M."/>
            <person name="Schultz R."/>
            <person name="Roe B.A."/>
            <person name="Chen F."/>
            <person name="Pan H."/>
            <person name="Ramser J."/>
            <person name="Lehrach H."/>
            <person name="Reinhardt R."/>
            <person name="McCombie W.R."/>
            <person name="de la Bastide M."/>
            <person name="Dedhia N."/>
            <person name="Blocker H."/>
            <person name="Hornischer K."/>
            <person name="Nordsiek G."/>
            <person name="Agarwala R."/>
            <person name="Aravind L."/>
            <person name="Bailey J.A."/>
            <person name="Bateman A."/>
            <person name="Batzoglou S."/>
            <person name="Birney E."/>
            <person name="Bork P."/>
            <person name="Brown D.G."/>
            <person name="Burge C.B."/>
            <person name="Cerutti L."/>
            <person name="Chen H.C."/>
            <person name="Church D."/>
            <person name="Clamp M."/>
            <person name="Copley R.R."/>
            <person name="Doerks T."/>
            <person name="Eddy S.R."/>
            <person name="Eichler E.E."/>
            <person name="Furey T.S."/>
            <person name="Galagan J."/>
            <person name="Gilbert J.G."/>
            <person name="Harmon C."/>
            <person name="Hayashizaki Y."/>
            <person name="Haussler D."/>
            <person name="Hermjakob H."/>
            <person name="Hokamp K."/>
            <person name="Jang W."/>
            <person name="Johnson L.S."/>
            <person name="Jones T.A."/>
            <person name="Kasif S."/>
            <person name="Kaspryzk A."/>
            <person name="Kennedy S."/>
            <person name="Kent W.J."/>
            <person name="Kitts P."/>
            <person name="Koonin E.V."/>
            <person name="Korf I."/>
            <person name="Kulp D."/>
            <person name="Lancet D."/>
            <person name="Lowe T.M."/>
            <person name="McLysaght A."/>
            <person name="Mikkelsen T."/>
            <person name="Moran J.V."/>
            <person name="Mulder N."/>
            <person name="Pollara V.J."/>
            <person name="Ponting C.P."/>
            <person name="Schuler G."/>
            <person name="Schultz J."/>
            <person name="Slater G."/>
            <person name="Smit A.F."/>
            <person name="Stupka E."/>
            <person name="Szustakowski J."/>
            <person name="Thierry-Mieg D."/>
            <person name="Thierry-Mieg J."/>
            <person name="Wagner L."/>
            <person name="Wallis J."/>
            <person name="Wheeler R."/>
            <person name="Williams A."/>
            <person name="Wolf Y.I."/>
            <person name="Wolfe K.H."/>
            <person name="Yang S.P."/>
            <person name="Yeh R.F."/>
            <person name="Collins F."/>
            <person name="Guyer M.S."/>
            <person name="Peterson J."/>
            <person name="Felsenfeld A."/>
            <person name="Wetterstrand K.A."/>
            <person name="Patrinos A."/>
            <person name="Morgan M.J."/>
            <person name="de Jong P."/>
            <person name="Catanese J.J."/>
            <person name="Osoegawa K."/>
            <person name="Shizuya H."/>
            <person name="Choi S."/>
            <person name="Chen Y.J."/>
        </authorList>
    </citation>
    <scope>NUCLEOTIDE SEQUENCE [LARGE SCALE GENOMIC DNA]</scope>
</reference>
<dbReference type="EMBL" id="AC011890">
    <property type="status" value="NOT_ANNOTATED_CDS"/>
    <property type="molecule type" value="Genomic_DNA"/>
</dbReference>
<gene>
    <name evidence="1" type="primary">CUL4B</name>
</gene>
<proteinExistence type="evidence at protein level"/>
<protein>
    <submittedName>
        <fullName evidence="1">Cullin 4B</fullName>
    </submittedName>
</protein>
<dbReference type="HGNC" id="HGNC:2555">
    <property type="gene designation" value="CUL4B"/>
</dbReference>
<keyword evidence="2" id="KW-1185">Reference proteome</keyword>
<dbReference type="Gene3D" id="1.20.1310.10">
    <property type="entry name" value="Cullin Repeats"/>
    <property type="match status" value="1"/>
</dbReference>
<dbReference type="Ensembl" id="ENST00000679405.1">
    <property type="protein sequence ID" value="ENSP00000504985.1"/>
    <property type="gene ID" value="ENSG00000158290.20"/>
</dbReference>
<dbReference type="EMBL" id="AL451005">
    <property type="status" value="NOT_ANNOTATED_CDS"/>
    <property type="molecule type" value="Genomic_DNA"/>
</dbReference>
<name>A0A7P0Z439_HUMAN</name>
<reference evidence="1" key="5">
    <citation type="submission" date="2025-09" db="UniProtKB">
        <authorList>
            <consortium name="Ensembl"/>
        </authorList>
    </citation>
    <scope>IDENTIFICATION</scope>
</reference>
<evidence type="ECO:0000313" key="1">
    <source>
        <dbReference type="Ensembl" id="ENSP00000504985.1"/>
    </source>
</evidence>
<evidence type="ECO:0007829" key="4">
    <source>
        <dbReference type="ProteomicsDB" id="A0A7P0Z439"/>
    </source>
</evidence>
<sequence length="124" mass="14414">MIDPDFADKPKLPENYTDETWQKLKEAVEAIQNSTSIKYNLEELYQLCYLPIGKASRHADIIHVPLDCSQKDYFEMFKFKQEDKGGCRKSLFLQDFCKLVQTAETDLRRSHQSTDSSIQRGFIG</sequence>
<dbReference type="AlphaFoldDB" id="A0A7P0Z439"/>
<evidence type="ECO:0000313" key="2">
    <source>
        <dbReference type="Proteomes" id="UP000005640"/>
    </source>
</evidence>
<dbReference type="SUPFAM" id="SSF74788">
    <property type="entry name" value="Cullin repeat-like"/>
    <property type="match status" value="1"/>
</dbReference>
<reference evidence="1" key="4">
    <citation type="submission" date="2025-08" db="UniProtKB">
        <authorList>
            <consortium name="Ensembl"/>
        </authorList>
    </citation>
    <scope>IDENTIFICATION</scope>
</reference>
<evidence type="ECO:0007829" key="3">
    <source>
        <dbReference type="PeptideAtlas" id="A0A7P0Z439"/>
    </source>
</evidence>
<dbReference type="InterPro" id="IPR016159">
    <property type="entry name" value="Cullin_repeat-like_dom_sf"/>
</dbReference>
<dbReference type="Ensembl" id="ENST00000679405.1">
    <property type="protein sequence ID" value="ENSP00000504985.1"/>
    <property type="gene ID" value="ENSG00000158290.19"/>
</dbReference>
<dbReference type="OpenTargets" id="ENSG00000158290"/>
<dbReference type="EMBL" id="AC002476">
    <property type="status" value="NOT_ANNOTATED_CDS"/>
    <property type="molecule type" value="Genomic_DNA"/>
</dbReference>
<dbReference type="Proteomes" id="UP000005640">
    <property type="component" value="Chromosome X"/>
</dbReference>
<keyword evidence="3 4" id="KW-1267">Proteomics identification</keyword>
<accession>A0A7P0Z439</accession>
<dbReference type="Bgee" id="ENSG00000158290">
    <property type="expression patterns" value="Expressed in sperm and 207 other cell types or tissues"/>
</dbReference>
<organism evidence="1 2">
    <name type="scientific">Homo sapiens</name>
    <name type="common">Human</name>
    <dbReference type="NCBI Taxonomy" id="9606"/>
    <lineage>
        <taxon>Eukaryota</taxon>
        <taxon>Metazoa</taxon>
        <taxon>Chordata</taxon>
        <taxon>Craniata</taxon>
        <taxon>Vertebrata</taxon>
        <taxon>Euteleostomi</taxon>
        <taxon>Mammalia</taxon>
        <taxon>Eutheria</taxon>
        <taxon>Euarchontoglires</taxon>
        <taxon>Primates</taxon>
        <taxon>Haplorrhini</taxon>
        <taxon>Catarrhini</taxon>
        <taxon>Hominidae</taxon>
        <taxon>Homo</taxon>
    </lineage>
</organism>
<dbReference type="GeneTree" id="ENSGT00940000155339"/>
<dbReference type="SMR" id="A0A7P0Z439"/>
<dbReference type="OrthoDB" id="27073at2759"/>
<reference evidence="1 2" key="3">
    <citation type="journal article" date="2005" name="Nature">
        <title>The DNA sequence of the human X chromosome.</title>
        <authorList>
            <person name="Ross M.T."/>
            <person name="Grafham D.V."/>
            <person name="Coffey A.J."/>
            <person name="Scherer S."/>
            <person name="McLay K."/>
            <person name="Muzny D."/>
            <person name="Platzer M."/>
            <person name="Howell G.R."/>
            <person name="Burrows C."/>
            <person name="Bird C.P."/>
            <person name="Frankish A."/>
            <person name="Lovell F.L."/>
            <person name="Howe K.L."/>
            <person name="Ashurst J.L."/>
            <person name="Fulton R.S."/>
            <person name="Sudbrak R."/>
            <person name="Wen G."/>
            <person name="Jones M.C."/>
            <person name="Hurles M.E."/>
            <person name="Andrews T.D."/>
            <person name="Scott C.E."/>
            <person name="Searle S."/>
            <person name="Ramser J."/>
            <person name="Whittaker A."/>
            <person name="Deadman R."/>
            <person name="Carter N.P."/>
            <person name="Hunt S.E."/>
            <person name="Chen R."/>
            <person name="Cree A."/>
            <person name="Gunaratne P."/>
            <person name="Havlak P."/>
            <person name="Hodgson A."/>
            <person name="Metzker M.L."/>
            <person name="Richards S."/>
            <person name="Scott G."/>
            <person name="Steffen D."/>
            <person name="Sodergren E."/>
            <person name="Wheeler D.A."/>
            <person name="Worley K.C."/>
            <person name="Ainscough R."/>
            <person name="Ambrose K.D."/>
            <person name="Ansari-Lari M.A."/>
            <person name="Aradhya S."/>
            <person name="Ashwell R.I."/>
            <person name="Babbage A.K."/>
            <person name="Bagguley C.L."/>
            <person name="Ballabio A."/>
            <person name="Banerjee R."/>
            <person name="Barker G.E."/>
            <person name="Barlow K.F."/>
            <person name="Barrett I.P."/>
            <person name="Bates K.N."/>
            <person name="Beare D.M."/>
            <person name="Beasley H."/>
            <person name="Beasley O."/>
            <person name="Beck A."/>
            <person name="Bethel G."/>
            <person name="Blechschmidt K."/>
            <person name="Brady N."/>
            <person name="Bray-Allen S."/>
            <person name="Bridgeman A.M."/>
            <person name="Brown A.J."/>
            <person name="Brown M.J."/>
            <person name="Bonnin D."/>
            <person name="Bruford E.A."/>
            <person name="Buhay C."/>
            <person name="Burch P."/>
            <person name="Burford D."/>
            <person name="Burgess J."/>
            <person name="Burrill W."/>
            <person name="Burton J."/>
            <person name="Bye J.M."/>
            <person name="Carder C."/>
            <person name="Carrel L."/>
            <person name="Chako J."/>
            <person name="Chapman J.C."/>
            <person name="Chavez D."/>
            <person name="Chen E."/>
            <person name="Chen G."/>
            <person name="Chen Y."/>
            <person name="Chen Z."/>
            <person name="Chinault C."/>
            <person name="Ciccodicola A."/>
            <person name="Clark S.Y."/>
            <person name="Clarke G."/>
            <person name="Clee C.M."/>
            <person name="Clegg S."/>
            <person name="Clerc-Blankenburg K."/>
            <person name="Clifford K."/>
            <person name="Cobley V."/>
            <person name="Cole C.G."/>
            <person name="Conquer J.S."/>
            <person name="Corby N."/>
            <person name="Connor R.E."/>
            <person name="David R."/>
            <person name="Davies J."/>
            <person name="Davis C."/>
            <person name="Davis J."/>
            <person name="Delgado O."/>
            <person name="Deshazo D."/>
            <person name="Dhami P."/>
            <person name="Ding Y."/>
            <person name="Dinh H."/>
            <person name="Dodsworth S."/>
            <person name="Draper H."/>
            <person name="Dugan-Rocha S."/>
            <person name="Dunham A."/>
            <person name="Dunn M."/>
            <person name="Durbin K.J."/>
            <person name="Dutta I."/>
            <person name="Eades T."/>
            <person name="Ellwood M."/>
            <person name="Emery-Cohen A."/>
            <person name="Errington H."/>
            <person name="Evans K.L."/>
            <person name="Faulkner L."/>
            <person name="Francis F."/>
            <person name="Frankland J."/>
            <person name="Fraser A.E."/>
            <person name="Galgoczy P."/>
            <person name="Gilbert J."/>
            <person name="Gill R."/>
            <person name="Glockner G."/>
            <person name="Gregory S.G."/>
            <person name="Gribble S."/>
            <person name="Griffiths C."/>
            <person name="Grocock R."/>
            <person name="Gu Y."/>
            <person name="Gwilliam R."/>
            <person name="Hamilton C."/>
            <person name="Hart E.A."/>
            <person name="Hawes A."/>
            <person name="Heath P.D."/>
            <person name="Heitmann K."/>
            <person name="Hennig S."/>
            <person name="Hernandez J."/>
            <person name="Hinzmann B."/>
            <person name="Ho S."/>
            <person name="Hoffs M."/>
            <person name="Howden P.J."/>
            <person name="Huckle E.J."/>
            <person name="Hume J."/>
            <person name="Hunt P.J."/>
            <person name="Hunt A.R."/>
            <person name="Isherwood J."/>
            <person name="Jacob L."/>
            <person name="Johnson D."/>
            <person name="Jones S."/>
            <person name="de Jong P.J."/>
            <person name="Joseph S.S."/>
            <person name="Keenan S."/>
            <person name="Kelly S."/>
            <person name="Kershaw J.K."/>
            <person name="Khan Z."/>
            <person name="Kioschis P."/>
            <person name="Klages S."/>
            <person name="Knights A.J."/>
            <person name="Kosiura A."/>
            <person name="Kovar-Smith C."/>
            <person name="Laird G.K."/>
            <person name="Langford C."/>
            <person name="Lawlor S."/>
            <person name="Leversha M."/>
            <person name="Lewis L."/>
            <person name="Liu W."/>
            <person name="Lloyd C."/>
            <person name="Lloyd D.M."/>
            <person name="Loulseged H."/>
            <person name="Loveland J.E."/>
            <person name="Lovell J.D."/>
            <person name="Lozado R."/>
            <person name="Lu J."/>
            <person name="Lyne R."/>
            <person name="Ma J."/>
            <person name="Maheshwari M."/>
            <person name="Matthews L.H."/>
            <person name="McDowall J."/>
            <person name="McLaren S."/>
            <person name="McMurray A."/>
            <person name="Meidl P."/>
            <person name="Meitinger T."/>
            <person name="Milne S."/>
            <person name="Miner G."/>
            <person name="Mistry S.L."/>
            <person name="Morgan M."/>
            <person name="Morris S."/>
            <person name="Muller I."/>
            <person name="Mullikin J.C."/>
            <person name="Nguyen N."/>
            <person name="Nordsiek G."/>
            <person name="Nyakatura G."/>
            <person name="O'Dell C.N."/>
            <person name="Okwuonu G."/>
            <person name="Palmer S."/>
            <person name="Pandian R."/>
            <person name="Parker D."/>
            <person name="Parrish J."/>
            <person name="Pasternak S."/>
            <person name="Patel D."/>
            <person name="Pearce A.V."/>
            <person name="Pearson D.M."/>
            <person name="Pelan S.E."/>
            <person name="Perez L."/>
            <person name="Porter K.M."/>
            <person name="Ramsey Y."/>
            <person name="Reichwald K."/>
            <person name="Rhodes S."/>
            <person name="Ridler K.A."/>
            <person name="Schlessinger D."/>
            <person name="Schueler M.G."/>
            <person name="Sehra H.K."/>
            <person name="Shaw-Smith C."/>
            <person name="Shen H."/>
            <person name="Sheridan E.M."/>
            <person name="Shownkeen R."/>
            <person name="Skuce C.D."/>
            <person name="Smith M.L."/>
            <person name="Sotheran E.C."/>
            <person name="Steingruber H.E."/>
            <person name="Steward C.A."/>
            <person name="Storey R."/>
            <person name="Swann R.M."/>
            <person name="Swarbreck D."/>
            <person name="Tabor P.E."/>
            <person name="Taudien S."/>
            <person name="Taylor T."/>
            <person name="Teague B."/>
            <person name="Thomas K."/>
            <person name="Thorpe A."/>
            <person name="Timms K."/>
            <person name="Tracey A."/>
            <person name="Trevanion S."/>
            <person name="Tromans A.C."/>
            <person name="d'Urso M."/>
            <person name="Verduzco D."/>
            <person name="Villasana D."/>
            <person name="Waldron L."/>
            <person name="Wall M."/>
            <person name="Wang Q."/>
            <person name="Warren J."/>
            <person name="Warry G.L."/>
            <person name="Wei X."/>
            <person name="West A."/>
            <person name="Whitehead S.L."/>
            <person name="Whiteley M.N."/>
            <person name="Wilkinson J.E."/>
            <person name="Willey D.L."/>
            <person name="Williams G."/>
            <person name="Williams L."/>
            <person name="Williamson A."/>
            <person name="Williamson H."/>
            <person name="Wilming L."/>
            <person name="Woodmansey R.L."/>
            <person name="Wray P.W."/>
            <person name="Yen J."/>
            <person name="Zhang J."/>
            <person name="Zhou J."/>
            <person name="Zoghbi H."/>
            <person name="Zorilla S."/>
            <person name="Buck D."/>
            <person name="Reinhardt R."/>
            <person name="Poustka A."/>
            <person name="Rosenthal A."/>
            <person name="Lehrach H."/>
            <person name="Meindl A."/>
            <person name="Minx P.J."/>
            <person name="Hillier L.W."/>
            <person name="Willard H.F."/>
            <person name="Wilson R.K."/>
            <person name="Waterston R.H."/>
            <person name="Rice C.M."/>
            <person name="Vaudin M."/>
            <person name="Coulson A."/>
            <person name="Nelson D.L."/>
            <person name="Weinstock G."/>
            <person name="Sulston J.E."/>
            <person name="Durbin R."/>
            <person name="Hubbard T."/>
            <person name="Gibbs R.A."/>
            <person name="Beck S."/>
            <person name="Rogers J."/>
            <person name="Bentley D.R."/>
        </authorList>
    </citation>
    <scope>NUCLEOTIDE SEQUENCE [LARGE SCALE GENOMIC DNA]</scope>
</reference>
<reference evidence="1 2" key="2">
    <citation type="journal article" date="2004" name="Nature">
        <title>Finishing the euchromatic sequence of the human genome.</title>
        <authorList>
            <consortium name="International Human Genome Sequencing Consortium"/>
        </authorList>
    </citation>
    <scope>NUCLEOTIDE SEQUENCE [LARGE SCALE GENOMIC DNA]</scope>
</reference>